<organism evidence="10 11">
    <name type="scientific">Saccharothrix longispora</name>
    <dbReference type="NCBI Taxonomy" id="33920"/>
    <lineage>
        <taxon>Bacteria</taxon>
        <taxon>Bacillati</taxon>
        <taxon>Actinomycetota</taxon>
        <taxon>Actinomycetes</taxon>
        <taxon>Pseudonocardiales</taxon>
        <taxon>Pseudonocardiaceae</taxon>
        <taxon>Saccharothrix</taxon>
    </lineage>
</organism>
<sequence>MSAMRHALLIAAKDLRERSRDRSVLLYALLLPLGLTLLLNLVLGGVTDPRPFRYAVVDDDRGPVAAAFADALRGAQDGGAVEVRPAGSADEARRLVDAGDVAAAFLLPAGLSPDLAAGRAAAVEVVGDVDAPLGTRVAASIARSFTDRLTSVRVAVEAARRGGSSVDPAELARLVAAEPDPLPVVEDPAPRRELDPTTYYAAGMAVFFLFFSVQFGVTSLLDERRDGTLARLLAAPLRPSSILVGKLLTSCAIGLVSMGVLVVATSLAIGAHWGPPVGVALLVVSGVLAATGLVAVVASVARTAEQASGWQAVLAVALGALGGTFIPIAQVGGPLAAVSLASPHRWFLAGLADLAADGVAGVWPSVTALLVFALAGFGVAGALTRRAVRW</sequence>
<dbReference type="InterPro" id="IPR047817">
    <property type="entry name" value="ABC2_TM_bact-type"/>
</dbReference>
<dbReference type="PANTHER" id="PTHR30294">
    <property type="entry name" value="MEMBRANE COMPONENT OF ABC TRANSPORTER YHHJ-RELATED"/>
    <property type="match status" value="1"/>
</dbReference>
<evidence type="ECO:0000259" key="9">
    <source>
        <dbReference type="PROSITE" id="PS51012"/>
    </source>
</evidence>
<evidence type="ECO:0000256" key="5">
    <source>
        <dbReference type="ARBA" id="ARBA00022692"/>
    </source>
</evidence>
<evidence type="ECO:0000256" key="7">
    <source>
        <dbReference type="ARBA" id="ARBA00023136"/>
    </source>
</evidence>
<dbReference type="PROSITE" id="PS51012">
    <property type="entry name" value="ABC_TM2"/>
    <property type="match status" value="1"/>
</dbReference>
<protein>
    <submittedName>
        <fullName evidence="10">ABC-2 type transport system permease protein</fullName>
    </submittedName>
</protein>
<keyword evidence="5 8" id="KW-0812">Transmembrane</keyword>
<comment type="subcellular location">
    <subcellularLocation>
        <location evidence="1">Cell membrane</location>
        <topology evidence="1">Multi-pass membrane protein</topology>
    </subcellularLocation>
</comment>
<feature type="transmembrane region" description="Helical" evidence="8">
    <location>
        <begin position="242"/>
        <end position="271"/>
    </location>
</feature>
<feature type="domain" description="ABC transmembrane type-2" evidence="9">
    <location>
        <begin position="159"/>
        <end position="387"/>
    </location>
</feature>
<comment type="caution">
    <text evidence="10">The sequence shown here is derived from an EMBL/GenBank/DDBJ whole genome shotgun (WGS) entry which is preliminary data.</text>
</comment>
<keyword evidence="3" id="KW-0813">Transport</keyword>
<keyword evidence="11" id="KW-1185">Reference proteome</keyword>
<feature type="transmembrane region" description="Helical" evidence="8">
    <location>
        <begin position="313"/>
        <end position="341"/>
    </location>
</feature>
<gene>
    <name evidence="10" type="ORF">J2S66_001021</name>
</gene>
<keyword evidence="4" id="KW-1003">Cell membrane</keyword>
<feature type="transmembrane region" description="Helical" evidence="8">
    <location>
        <begin position="277"/>
        <end position="301"/>
    </location>
</feature>
<feature type="transmembrane region" description="Helical" evidence="8">
    <location>
        <begin position="199"/>
        <end position="221"/>
    </location>
</feature>
<keyword evidence="6 8" id="KW-1133">Transmembrane helix</keyword>
<evidence type="ECO:0000256" key="2">
    <source>
        <dbReference type="ARBA" id="ARBA00007783"/>
    </source>
</evidence>
<accession>A0ABU1PPP0</accession>
<dbReference type="Proteomes" id="UP001268819">
    <property type="component" value="Unassembled WGS sequence"/>
</dbReference>
<comment type="similarity">
    <text evidence="2">Belongs to the ABC-2 integral membrane protein family.</text>
</comment>
<reference evidence="10 11" key="1">
    <citation type="submission" date="2023-07" db="EMBL/GenBank/DDBJ databases">
        <title>Sequencing the genomes of 1000 actinobacteria strains.</title>
        <authorList>
            <person name="Klenk H.-P."/>
        </authorList>
    </citation>
    <scope>NUCLEOTIDE SEQUENCE [LARGE SCALE GENOMIC DNA]</scope>
    <source>
        <strain evidence="10 11">DSM 43749</strain>
    </source>
</reference>
<evidence type="ECO:0000256" key="6">
    <source>
        <dbReference type="ARBA" id="ARBA00022989"/>
    </source>
</evidence>
<name>A0ABU1PPP0_9PSEU</name>
<dbReference type="InterPro" id="IPR013525">
    <property type="entry name" value="ABC2_TM"/>
</dbReference>
<keyword evidence="7 8" id="KW-0472">Membrane</keyword>
<dbReference type="EMBL" id="JAVDSG010000001">
    <property type="protein sequence ID" value="MDR6592637.1"/>
    <property type="molecule type" value="Genomic_DNA"/>
</dbReference>
<proteinExistence type="inferred from homology"/>
<evidence type="ECO:0000256" key="8">
    <source>
        <dbReference type="SAM" id="Phobius"/>
    </source>
</evidence>
<dbReference type="PANTHER" id="PTHR30294:SF38">
    <property type="entry name" value="TRANSPORT PERMEASE PROTEIN"/>
    <property type="match status" value="1"/>
</dbReference>
<dbReference type="Pfam" id="PF12698">
    <property type="entry name" value="ABC2_membrane_3"/>
    <property type="match status" value="1"/>
</dbReference>
<evidence type="ECO:0000256" key="4">
    <source>
        <dbReference type="ARBA" id="ARBA00022475"/>
    </source>
</evidence>
<evidence type="ECO:0000313" key="11">
    <source>
        <dbReference type="Proteomes" id="UP001268819"/>
    </source>
</evidence>
<dbReference type="Gene3D" id="3.40.1710.10">
    <property type="entry name" value="abc type-2 transporter like domain"/>
    <property type="match status" value="1"/>
</dbReference>
<feature type="transmembrane region" description="Helical" evidence="8">
    <location>
        <begin position="361"/>
        <end position="383"/>
    </location>
</feature>
<dbReference type="InterPro" id="IPR051449">
    <property type="entry name" value="ABC-2_transporter_component"/>
</dbReference>
<evidence type="ECO:0000313" key="10">
    <source>
        <dbReference type="EMBL" id="MDR6592637.1"/>
    </source>
</evidence>
<evidence type="ECO:0000256" key="1">
    <source>
        <dbReference type="ARBA" id="ARBA00004651"/>
    </source>
</evidence>
<evidence type="ECO:0000256" key="3">
    <source>
        <dbReference type="ARBA" id="ARBA00022448"/>
    </source>
</evidence>